<feature type="region of interest" description="Disordered" evidence="1">
    <location>
        <begin position="179"/>
        <end position="213"/>
    </location>
</feature>
<evidence type="ECO:0000256" key="1">
    <source>
        <dbReference type="SAM" id="MobiDB-lite"/>
    </source>
</evidence>
<accession>A0ABQ9T9L6</accession>
<dbReference type="EMBL" id="JASSZA010000411">
    <property type="protein sequence ID" value="KAK2081098.1"/>
    <property type="molecule type" value="Genomic_DNA"/>
</dbReference>
<gene>
    <name evidence="2" type="ORF">P7K49_040213</name>
</gene>
<sequence>MRCGLGFMSLELVTQEEWRSHSIPPLFQGARAGVSTWWQETALPWDAAGSPSVPILFSMAMPGWGLLSGHDPILPPVLPSLHSCVRSWGERALATAEDWSCGASDTDVQSEVRGAVVPAEPTCHPHMRPSSGISHRSPGDLPPASTFQMMGGCWSQAHTFPEGASHLSVEVKVRRVDSSPVASSPFSGAEAGSALRNAPAFQTTGPQALPRAH</sequence>
<reference evidence="2 3" key="1">
    <citation type="submission" date="2023-05" db="EMBL/GenBank/DDBJ databases">
        <title>B98-5 Cell Line De Novo Hybrid Assembly: An Optical Mapping Approach.</title>
        <authorList>
            <person name="Kananen K."/>
            <person name="Auerbach J.A."/>
            <person name="Kautto E."/>
            <person name="Blachly J.S."/>
        </authorList>
    </citation>
    <scope>NUCLEOTIDE SEQUENCE [LARGE SCALE GENOMIC DNA]</scope>
    <source>
        <strain evidence="2">B95-8</strain>
        <tissue evidence="2">Cell line</tissue>
    </source>
</reference>
<name>A0ABQ9T9L6_SAGOE</name>
<comment type="caution">
    <text evidence="2">The sequence shown here is derived from an EMBL/GenBank/DDBJ whole genome shotgun (WGS) entry which is preliminary data.</text>
</comment>
<protein>
    <submittedName>
        <fullName evidence="2">Uncharacterized protein</fullName>
    </submittedName>
</protein>
<feature type="region of interest" description="Disordered" evidence="1">
    <location>
        <begin position="120"/>
        <end position="142"/>
    </location>
</feature>
<proteinExistence type="predicted"/>
<dbReference type="Proteomes" id="UP001266305">
    <property type="component" value="Unassembled WGS sequence"/>
</dbReference>
<keyword evidence="3" id="KW-1185">Reference proteome</keyword>
<organism evidence="2 3">
    <name type="scientific">Saguinus oedipus</name>
    <name type="common">Cotton-top tamarin</name>
    <name type="synonym">Oedipomidas oedipus</name>
    <dbReference type="NCBI Taxonomy" id="9490"/>
    <lineage>
        <taxon>Eukaryota</taxon>
        <taxon>Metazoa</taxon>
        <taxon>Chordata</taxon>
        <taxon>Craniata</taxon>
        <taxon>Vertebrata</taxon>
        <taxon>Euteleostomi</taxon>
        <taxon>Mammalia</taxon>
        <taxon>Eutheria</taxon>
        <taxon>Euarchontoglires</taxon>
        <taxon>Primates</taxon>
        <taxon>Haplorrhini</taxon>
        <taxon>Platyrrhini</taxon>
        <taxon>Cebidae</taxon>
        <taxon>Callitrichinae</taxon>
        <taxon>Saguinus</taxon>
    </lineage>
</organism>
<evidence type="ECO:0000313" key="2">
    <source>
        <dbReference type="EMBL" id="KAK2081098.1"/>
    </source>
</evidence>
<evidence type="ECO:0000313" key="3">
    <source>
        <dbReference type="Proteomes" id="UP001266305"/>
    </source>
</evidence>